<keyword evidence="2" id="KW-1185">Reference proteome</keyword>
<organism evidence="1 2">
    <name type="scientific">Stratiformator vulcanicus</name>
    <dbReference type="NCBI Taxonomy" id="2527980"/>
    <lineage>
        <taxon>Bacteria</taxon>
        <taxon>Pseudomonadati</taxon>
        <taxon>Planctomycetota</taxon>
        <taxon>Planctomycetia</taxon>
        <taxon>Planctomycetales</taxon>
        <taxon>Planctomycetaceae</taxon>
        <taxon>Stratiformator</taxon>
    </lineage>
</organism>
<sequence>MPKKFRTKIGPRDIEILEAIDRCPLTAAQLKWLSNTFEMPFRDEHNLRRRLRLLGASGLIRCWPYALVGDGRAPRYWKLTRDGYRLLYGEDAPLPRRRHFEEIGHGRHHHTHALTQLVVRLITAGQDHGIRMTHFARENSVRLETGSFTVYPDCGFRLETREGKSYCFHVELDNGSERVRTRQDVESIERKLRAYDAHQSQFSADDPDRYMVLFVTTRSEARLDHVFALANDVMRNRQRTVFLGCGLETLMRHDPYREAIFRDHRGLKRTILPLNQVASEKPTERMTAPASA</sequence>
<protein>
    <recommendedName>
        <fullName evidence="3">Replication-relaxation</fullName>
    </recommendedName>
</protein>
<evidence type="ECO:0000313" key="2">
    <source>
        <dbReference type="Proteomes" id="UP000317318"/>
    </source>
</evidence>
<dbReference type="RefSeq" id="WP_310820462.1">
    <property type="nucleotide sequence ID" value="NZ_CP036268.1"/>
</dbReference>
<name>A0A517R3H8_9PLAN</name>
<dbReference type="AlphaFoldDB" id="A0A517R3H8"/>
<accession>A0A517R3H8</accession>
<gene>
    <name evidence="1" type="ORF">Pan189_27760</name>
</gene>
<dbReference type="KEGG" id="svp:Pan189_27760"/>
<evidence type="ECO:0008006" key="3">
    <source>
        <dbReference type="Google" id="ProtNLM"/>
    </source>
</evidence>
<dbReference type="Proteomes" id="UP000317318">
    <property type="component" value="Chromosome"/>
</dbReference>
<evidence type="ECO:0000313" key="1">
    <source>
        <dbReference type="EMBL" id="QDT38383.1"/>
    </source>
</evidence>
<dbReference type="EMBL" id="CP036268">
    <property type="protein sequence ID" value="QDT38383.1"/>
    <property type="molecule type" value="Genomic_DNA"/>
</dbReference>
<proteinExistence type="predicted"/>
<reference evidence="1 2" key="1">
    <citation type="submission" date="2019-02" db="EMBL/GenBank/DDBJ databases">
        <title>Deep-cultivation of Planctomycetes and their phenomic and genomic characterization uncovers novel biology.</title>
        <authorList>
            <person name="Wiegand S."/>
            <person name="Jogler M."/>
            <person name="Boedeker C."/>
            <person name="Pinto D."/>
            <person name="Vollmers J."/>
            <person name="Rivas-Marin E."/>
            <person name="Kohn T."/>
            <person name="Peeters S.H."/>
            <person name="Heuer A."/>
            <person name="Rast P."/>
            <person name="Oberbeckmann S."/>
            <person name="Bunk B."/>
            <person name="Jeske O."/>
            <person name="Meyerdierks A."/>
            <person name="Storesund J.E."/>
            <person name="Kallscheuer N."/>
            <person name="Luecker S."/>
            <person name="Lage O.M."/>
            <person name="Pohl T."/>
            <person name="Merkel B.J."/>
            <person name="Hornburger P."/>
            <person name="Mueller R.-W."/>
            <person name="Bruemmer F."/>
            <person name="Labrenz M."/>
            <person name="Spormann A.M."/>
            <person name="Op den Camp H."/>
            <person name="Overmann J."/>
            <person name="Amann R."/>
            <person name="Jetten M.S.M."/>
            <person name="Mascher T."/>
            <person name="Medema M.H."/>
            <person name="Devos D.P."/>
            <person name="Kaster A.-K."/>
            <person name="Ovreas L."/>
            <person name="Rohde M."/>
            <person name="Galperin M.Y."/>
            <person name="Jogler C."/>
        </authorList>
    </citation>
    <scope>NUCLEOTIDE SEQUENCE [LARGE SCALE GENOMIC DNA]</scope>
    <source>
        <strain evidence="1 2">Pan189</strain>
    </source>
</reference>